<name>A0A1X7AQZ4_9GAMM</name>
<keyword evidence="10 13" id="KW-1133">Transmembrane helix</keyword>
<accession>A0A1X7AQZ4</accession>
<evidence type="ECO:0000313" key="17">
    <source>
        <dbReference type="Proteomes" id="UP000196573"/>
    </source>
</evidence>
<dbReference type="GO" id="GO:0005524">
    <property type="term" value="F:ATP binding"/>
    <property type="evidence" value="ECO:0007669"/>
    <property type="project" value="UniProtKB-KW"/>
</dbReference>
<feature type="domain" description="Histidine kinase" evidence="14">
    <location>
        <begin position="255"/>
        <end position="469"/>
    </location>
</feature>
<evidence type="ECO:0000256" key="10">
    <source>
        <dbReference type="ARBA" id="ARBA00022989"/>
    </source>
</evidence>
<dbReference type="InterPro" id="IPR050428">
    <property type="entry name" value="TCS_sensor_his_kinase"/>
</dbReference>
<organism evidence="16 17">
    <name type="scientific">Parendozoicomonas haliclonae</name>
    <dbReference type="NCBI Taxonomy" id="1960125"/>
    <lineage>
        <taxon>Bacteria</taxon>
        <taxon>Pseudomonadati</taxon>
        <taxon>Pseudomonadota</taxon>
        <taxon>Gammaproteobacteria</taxon>
        <taxon>Oceanospirillales</taxon>
        <taxon>Endozoicomonadaceae</taxon>
        <taxon>Parendozoicomonas</taxon>
    </lineage>
</organism>
<dbReference type="Gene3D" id="3.30.565.10">
    <property type="entry name" value="Histidine kinase-like ATPase, C-terminal domain"/>
    <property type="match status" value="1"/>
</dbReference>
<dbReference type="PANTHER" id="PTHR45436:SF14">
    <property type="entry name" value="SENSOR PROTEIN QSEC"/>
    <property type="match status" value="1"/>
</dbReference>
<dbReference type="CDD" id="cd00082">
    <property type="entry name" value="HisKA"/>
    <property type="match status" value="1"/>
</dbReference>
<keyword evidence="9" id="KW-0067">ATP-binding</keyword>
<dbReference type="PANTHER" id="PTHR45436">
    <property type="entry name" value="SENSOR HISTIDINE KINASE YKOH"/>
    <property type="match status" value="1"/>
</dbReference>
<keyword evidence="8" id="KW-0418">Kinase</keyword>
<dbReference type="InterPro" id="IPR036097">
    <property type="entry name" value="HisK_dim/P_sf"/>
</dbReference>
<keyword evidence="4" id="KW-0597">Phosphoprotein</keyword>
<dbReference type="GO" id="GO:0000155">
    <property type="term" value="F:phosphorelay sensor kinase activity"/>
    <property type="evidence" value="ECO:0007669"/>
    <property type="project" value="InterPro"/>
</dbReference>
<evidence type="ECO:0000256" key="1">
    <source>
        <dbReference type="ARBA" id="ARBA00000085"/>
    </source>
</evidence>
<evidence type="ECO:0000256" key="8">
    <source>
        <dbReference type="ARBA" id="ARBA00022777"/>
    </source>
</evidence>
<keyword evidence="17" id="KW-1185">Reference proteome</keyword>
<dbReference type="Pfam" id="PF00512">
    <property type="entry name" value="HisKA"/>
    <property type="match status" value="1"/>
</dbReference>
<feature type="domain" description="HAMP" evidence="15">
    <location>
        <begin position="195"/>
        <end position="247"/>
    </location>
</feature>
<keyword evidence="6 13" id="KW-0812">Transmembrane</keyword>
<dbReference type="Pfam" id="PF02518">
    <property type="entry name" value="HATPase_c"/>
    <property type="match status" value="1"/>
</dbReference>
<comment type="subcellular location">
    <subcellularLocation>
        <location evidence="2">Membrane</location>
        <topology evidence="2">Multi-pass membrane protein</topology>
    </subcellularLocation>
</comment>
<evidence type="ECO:0000256" key="5">
    <source>
        <dbReference type="ARBA" id="ARBA00022679"/>
    </source>
</evidence>
<evidence type="ECO:0000256" key="11">
    <source>
        <dbReference type="ARBA" id="ARBA00023012"/>
    </source>
</evidence>
<keyword evidence="12 13" id="KW-0472">Membrane</keyword>
<feature type="transmembrane region" description="Helical" evidence="13">
    <location>
        <begin position="170"/>
        <end position="194"/>
    </location>
</feature>
<evidence type="ECO:0000256" key="2">
    <source>
        <dbReference type="ARBA" id="ARBA00004141"/>
    </source>
</evidence>
<dbReference type="SUPFAM" id="SSF55874">
    <property type="entry name" value="ATPase domain of HSP90 chaperone/DNA topoisomerase II/histidine kinase"/>
    <property type="match status" value="1"/>
</dbReference>
<evidence type="ECO:0000256" key="3">
    <source>
        <dbReference type="ARBA" id="ARBA00012438"/>
    </source>
</evidence>
<evidence type="ECO:0000256" key="12">
    <source>
        <dbReference type="ARBA" id="ARBA00023136"/>
    </source>
</evidence>
<dbReference type="OrthoDB" id="9809766at2"/>
<dbReference type="Gene3D" id="1.10.287.130">
    <property type="match status" value="1"/>
</dbReference>
<dbReference type="PRINTS" id="PR00344">
    <property type="entry name" value="BCTRLSENSOR"/>
</dbReference>
<keyword evidence="5 16" id="KW-0808">Transferase</keyword>
<protein>
    <recommendedName>
        <fullName evidence="3">histidine kinase</fullName>
        <ecNumber evidence="3">2.7.13.3</ecNumber>
    </recommendedName>
</protein>
<dbReference type="InterPro" id="IPR005467">
    <property type="entry name" value="His_kinase_dom"/>
</dbReference>
<dbReference type="Proteomes" id="UP000196573">
    <property type="component" value="Unassembled WGS sequence"/>
</dbReference>
<dbReference type="InterPro" id="IPR036890">
    <property type="entry name" value="HATPase_C_sf"/>
</dbReference>
<feature type="transmembrane region" description="Helical" evidence="13">
    <location>
        <begin position="6"/>
        <end position="28"/>
    </location>
</feature>
<dbReference type="GO" id="GO:0005886">
    <property type="term" value="C:plasma membrane"/>
    <property type="evidence" value="ECO:0007669"/>
    <property type="project" value="TreeGrafter"/>
</dbReference>
<reference evidence="16 17" key="1">
    <citation type="submission" date="2017-03" db="EMBL/GenBank/DDBJ databases">
        <authorList>
            <person name="Afonso C.L."/>
            <person name="Miller P.J."/>
            <person name="Scott M.A."/>
            <person name="Spackman E."/>
            <person name="Goraichik I."/>
            <person name="Dimitrov K.M."/>
            <person name="Suarez D.L."/>
            <person name="Swayne D.E."/>
        </authorList>
    </citation>
    <scope>NUCLEOTIDE SEQUENCE [LARGE SCALE GENOMIC DNA]</scope>
    <source>
        <strain evidence="16">SB41UT1</strain>
    </source>
</reference>
<comment type="catalytic activity">
    <reaction evidence="1">
        <text>ATP + protein L-histidine = ADP + protein N-phospho-L-histidine.</text>
        <dbReference type="EC" id="2.7.13.3"/>
    </reaction>
</comment>
<dbReference type="InterPro" id="IPR004358">
    <property type="entry name" value="Sig_transdc_His_kin-like_C"/>
</dbReference>
<dbReference type="EMBL" id="FWPT01000013">
    <property type="protein sequence ID" value="SMA50510.1"/>
    <property type="molecule type" value="Genomic_DNA"/>
</dbReference>
<dbReference type="SMART" id="SM00387">
    <property type="entry name" value="HATPase_c"/>
    <property type="match status" value="1"/>
</dbReference>
<sequence length="469" mass="53060">MRHPSIYRFLMIGLLSTMGLADLMTMAFSYRQSFLESEELQDAQLVQYARALSMLSAFPDNNQPHKPGQIITVPIQMPPEDWQGDPAGVKGHKYEGKLFFKIYRDDQNNKTLLAHSVSTPDFHKFPLREGFRTLTTAGQDWRTFSLYLPEKNIWIVTAQRGDIRQEMGDIIAFQGILPTLFSLPVVFFLINWLVRRGLRPVNQMAGEMARRQATDLYPVTIENPVRELDPLITSTNQLLARLSEAFQRERRFVGDAAHELRTPLAGLGLHLQIAENRTGAERDQAITRALQGHRRLARLFEQLLILARTTPDSYQSHFQRVNLNKLCQTAIADNIHPILNKQQQITLEGDKDIWILGDEAGLLIMINNLIRNAMLYTPEGGTIRLQLDNAENTVLDISDSGPGIPIEQRERVFDRFYRIGSDRHASGVEGSGLGLSIVKHVVDLHHADITLADADLGGLNVKIRFTEAI</sequence>
<dbReference type="SMART" id="SM00388">
    <property type="entry name" value="HisKA"/>
    <property type="match status" value="1"/>
</dbReference>
<evidence type="ECO:0000259" key="15">
    <source>
        <dbReference type="PROSITE" id="PS50885"/>
    </source>
</evidence>
<dbReference type="EC" id="2.7.13.3" evidence="3"/>
<gene>
    <name evidence="16" type="primary">qseC</name>
    <name evidence="16" type="ORF">EHSB41UT_04321</name>
</gene>
<evidence type="ECO:0000259" key="14">
    <source>
        <dbReference type="PROSITE" id="PS50109"/>
    </source>
</evidence>
<dbReference type="InterPro" id="IPR003661">
    <property type="entry name" value="HisK_dim/P_dom"/>
</dbReference>
<evidence type="ECO:0000313" key="16">
    <source>
        <dbReference type="EMBL" id="SMA50510.1"/>
    </source>
</evidence>
<dbReference type="SUPFAM" id="SSF47384">
    <property type="entry name" value="Homodimeric domain of signal transducing histidine kinase"/>
    <property type="match status" value="1"/>
</dbReference>
<keyword evidence="7" id="KW-0547">Nucleotide-binding</keyword>
<proteinExistence type="predicted"/>
<dbReference type="InterPro" id="IPR003594">
    <property type="entry name" value="HATPase_dom"/>
</dbReference>
<dbReference type="InterPro" id="IPR003660">
    <property type="entry name" value="HAMP_dom"/>
</dbReference>
<dbReference type="PROSITE" id="PS50885">
    <property type="entry name" value="HAMP"/>
    <property type="match status" value="1"/>
</dbReference>
<evidence type="ECO:0000256" key="7">
    <source>
        <dbReference type="ARBA" id="ARBA00022741"/>
    </source>
</evidence>
<evidence type="ECO:0000256" key="6">
    <source>
        <dbReference type="ARBA" id="ARBA00022692"/>
    </source>
</evidence>
<dbReference type="RefSeq" id="WP_087112949.1">
    <property type="nucleotide sequence ID" value="NZ_CBCSCN010000016.1"/>
</dbReference>
<keyword evidence="11" id="KW-0902">Two-component regulatory system</keyword>
<dbReference type="PROSITE" id="PS50109">
    <property type="entry name" value="HIS_KIN"/>
    <property type="match status" value="1"/>
</dbReference>
<evidence type="ECO:0000256" key="13">
    <source>
        <dbReference type="SAM" id="Phobius"/>
    </source>
</evidence>
<evidence type="ECO:0000256" key="4">
    <source>
        <dbReference type="ARBA" id="ARBA00022553"/>
    </source>
</evidence>
<dbReference type="AlphaFoldDB" id="A0A1X7AQZ4"/>
<evidence type="ECO:0000256" key="9">
    <source>
        <dbReference type="ARBA" id="ARBA00022840"/>
    </source>
</evidence>